<proteinExistence type="predicted"/>
<dbReference type="EMBL" id="GBXM01054924">
    <property type="protein sequence ID" value="JAH53653.1"/>
    <property type="molecule type" value="Transcribed_RNA"/>
</dbReference>
<reference evidence="1" key="1">
    <citation type="submission" date="2014-11" db="EMBL/GenBank/DDBJ databases">
        <authorList>
            <person name="Amaro Gonzalez C."/>
        </authorList>
    </citation>
    <scope>NUCLEOTIDE SEQUENCE</scope>
</reference>
<reference evidence="1" key="2">
    <citation type="journal article" date="2015" name="Fish Shellfish Immunol.">
        <title>Early steps in the European eel (Anguilla anguilla)-Vibrio vulnificus interaction in the gills: Role of the RtxA13 toxin.</title>
        <authorList>
            <person name="Callol A."/>
            <person name="Pajuelo D."/>
            <person name="Ebbesson L."/>
            <person name="Teles M."/>
            <person name="MacKenzie S."/>
            <person name="Amaro C."/>
        </authorList>
    </citation>
    <scope>NUCLEOTIDE SEQUENCE</scope>
</reference>
<dbReference type="AlphaFoldDB" id="A0A0E9TLM3"/>
<protein>
    <submittedName>
        <fullName evidence="1">Uncharacterized protein</fullName>
    </submittedName>
</protein>
<accession>A0A0E9TLM3</accession>
<organism evidence="1">
    <name type="scientific">Anguilla anguilla</name>
    <name type="common">European freshwater eel</name>
    <name type="synonym">Muraena anguilla</name>
    <dbReference type="NCBI Taxonomy" id="7936"/>
    <lineage>
        <taxon>Eukaryota</taxon>
        <taxon>Metazoa</taxon>
        <taxon>Chordata</taxon>
        <taxon>Craniata</taxon>
        <taxon>Vertebrata</taxon>
        <taxon>Euteleostomi</taxon>
        <taxon>Actinopterygii</taxon>
        <taxon>Neopterygii</taxon>
        <taxon>Teleostei</taxon>
        <taxon>Anguilliformes</taxon>
        <taxon>Anguillidae</taxon>
        <taxon>Anguilla</taxon>
    </lineage>
</organism>
<name>A0A0E9TLM3_ANGAN</name>
<sequence length="35" mass="3707">MKTIIPTTANYTTNHSFTTASKTGKSSGTQCLLCV</sequence>
<evidence type="ECO:0000313" key="1">
    <source>
        <dbReference type="EMBL" id="JAH53653.1"/>
    </source>
</evidence>